<evidence type="ECO:0000256" key="1">
    <source>
        <dbReference type="ARBA" id="ARBA00004141"/>
    </source>
</evidence>
<feature type="transmembrane region" description="Helical" evidence="14">
    <location>
        <begin position="254"/>
        <end position="275"/>
    </location>
</feature>
<name>A0A5S4V8V2_9MICO</name>
<keyword evidence="5 14" id="KW-0812">Transmembrane</keyword>
<protein>
    <submittedName>
        <fullName evidence="15">DUF1211 domain-containing protein</fullName>
    </submittedName>
</protein>
<evidence type="ECO:0000256" key="10">
    <source>
        <dbReference type="ARBA" id="ARBA00023136"/>
    </source>
</evidence>
<keyword evidence="9" id="KW-0406">Ion transport</keyword>
<dbReference type="AlphaFoldDB" id="A0A5S4V8V2"/>
<accession>A0A5S4V8V2</accession>
<keyword evidence="7" id="KW-0630">Potassium</keyword>
<evidence type="ECO:0000256" key="9">
    <source>
        <dbReference type="ARBA" id="ARBA00023065"/>
    </source>
</evidence>
<dbReference type="PANTHER" id="PTHR31462">
    <property type="entry name" value="ENDOSOMAL/LYSOSOMAL POTASSIUM CHANNEL TMEM175"/>
    <property type="match status" value="1"/>
</dbReference>
<keyword evidence="3" id="KW-0813">Transport</keyword>
<proteinExistence type="inferred from homology"/>
<feature type="region of interest" description="Disordered" evidence="13">
    <location>
        <begin position="1"/>
        <end position="53"/>
    </location>
</feature>
<dbReference type="PANTHER" id="PTHR31462:SF5">
    <property type="entry name" value="ENDOSOMAL_LYSOSOMAL PROTON CHANNEL TMEM175"/>
    <property type="match status" value="1"/>
</dbReference>
<dbReference type="GO" id="GO:0005267">
    <property type="term" value="F:potassium channel activity"/>
    <property type="evidence" value="ECO:0007669"/>
    <property type="project" value="UniProtKB-KW"/>
</dbReference>
<evidence type="ECO:0000256" key="13">
    <source>
        <dbReference type="SAM" id="MobiDB-lite"/>
    </source>
</evidence>
<feature type="transmembrane region" description="Helical" evidence="14">
    <location>
        <begin position="147"/>
        <end position="164"/>
    </location>
</feature>
<reference evidence="15 16" key="1">
    <citation type="submission" date="2019-08" db="EMBL/GenBank/DDBJ databases">
        <authorList>
            <person name="Hu J."/>
        </authorList>
    </citation>
    <scope>NUCLEOTIDE SEQUENCE [LARGE SCALE GENOMIC DNA]</scope>
    <source>
        <strain evidence="15 16">NEAU-184</strain>
    </source>
</reference>
<dbReference type="GO" id="GO:0016020">
    <property type="term" value="C:membrane"/>
    <property type="evidence" value="ECO:0007669"/>
    <property type="project" value="UniProtKB-SubCell"/>
</dbReference>
<comment type="similarity">
    <text evidence="2">Belongs to the TMEM175 family.</text>
</comment>
<gene>
    <name evidence="15" type="ORF">FYC51_13055</name>
</gene>
<keyword evidence="10 14" id="KW-0472">Membrane</keyword>
<comment type="subcellular location">
    <subcellularLocation>
        <location evidence="1">Membrane</location>
        <topology evidence="1">Multi-pass membrane protein</topology>
    </subcellularLocation>
</comment>
<evidence type="ECO:0000256" key="3">
    <source>
        <dbReference type="ARBA" id="ARBA00022448"/>
    </source>
</evidence>
<evidence type="ECO:0000256" key="11">
    <source>
        <dbReference type="ARBA" id="ARBA00023303"/>
    </source>
</evidence>
<keyword evidence="8 14" id="KW-1133">Transmembrane helix</keyword>
<feature type="transmembrane region" description="Helical" evidence="14">
    <location>
        <begin position="212"/>
        <end position="234"/>
    </location>
</feature>
<feature type="transmembrane region" description="Helical" evidence="14">
    <location>
        <begin position="176"/>
        <end position="197"/>
    </location>
</feature>
<comment type="catalytic activity">
    <reaction evidence="12">
        <text>K(+)(in) = K(+)(out)</text>
        <dbReference type="Rhea" id="RHEA:29463"/>
        <dbReference type="ChEBI" id="CHEBI:29103"/>
    </reaction>
</comment>
<evidence type="ECO:0000256" key="6">
    <source>
        <dbReference type="ARBA" id="ARBA00022826"/>
    </source>
</evidence>
<evidence type="ECO:0000313" key="16">
    <source>
        <dbReference type="Proteomes" id="UP000325243"/>
    </source>
</evidence>
<evidence type="ECO:0000256" key="8">
    <source>
        <dbReference type="ARBA" id="ARBA00022989"/>
    </source>
</evidence>
<keyword evidence="11" id="KW-0407">Ion channel</keyword>
<dbReference type="GO" id="GO:0015252">
    <property type="term" value="F:proton channel activity"/>
    <property type="evidence" value="ECO:0007669"/>
    <property type="project" value="InterPro"/>
</dbReference>
<dbReference type="InterPro" id="IPR010617">
    <property type="entry name" value="TMEM175-like"/>
</dbReference>
<evidence type="ECO:0000313" key="15">
    <source>
        <dbReference type="EMBL" id="TYL54468.1"/>
    </source>
</evidence>
<dbReference type="Proteomes" id="UP000325243">
    <property type="component" value="Unassembled WGS sequence"/>
</dbReference>
<feature type="transmembrane region" description="Helical" evidence="14">
    <location>
        <begin position="108"/>
        <end position="127"/>
    </location>
</feature>
<feature type="compositionally biased region" description="Basic residues" evidence="13">
    <location>
        <begin position="22"/>
        <end position="37"/>
    </location>
</feature>
<sequence length="315" mass="34086">MVAHARAPAAARGAREPPRAAARVRRPPHLRALRARGRAAPARRPPPRLERAGLHRRLGPRRRLELTGAQRRVGCPAAAAARHTPVVGTDAGASAEEYGRDSVEFSRAIAFFDAVYAFAVTLLVVNIDPPEASDWTSFEKLMSSGLEWQLLGFGISFVVIAVFWRVNHRLVAGFRGFSSATIVANLVAIAFVVLIPFTTQGIADIETSGEPLAIALYAVNISCAVLAQSVVFYVARHDGMLADPLPRRADHIRFLNTLTTPAVFLLSIPIAYAWGADAARWTWALLLIIGPVAGRLSERKVARIVAEAANSPERS</sequence>
<evidence type="ECO:0000256" key="5">
    <source>
        <dbReference type="ARBA" id="ARBA00022692"/>
    </source>
</evidence>
<evidence type="ECO:0000256" key="7">
    <source>
        <dbReference type="ARBA" id="ARBA00022958"/>
    </source>
</evidence>
<evidence type="ECO:0000256" key="12">
    <source>
        <dbReference type="ARBA" id="ARBA00034430"/>
    </source>
</evidence>
<keyword evidence="16" id="KW-1185">Reference proteome</keyword>
<dbReference type="Pfam" id="PF06736">
    <property type="entry name" value="TMEM175"/>
    <property type="match status" value="1"/>
</dbReference>
<keyword evidence="6" id="KW-0631">Potassium channel</keyword>
<evidence type="ECO:0000256" key="2">
    <source>
        <dbReference type="ARBA" id="ARBA00006920"/>
    </source>
</evidence>
<evidence type="ECO:0000256" key="14">
    <source>
        <dbReference type="SAM" id="Phobius"/>
    </source>
</evidence>
<evidence type="ECO:0000256" key="4">
    <source>
        <dbReference type="ARBA" id="ARBA00022538"/>
    </source>
</evidence>
<organism evidence="15 16">
    <name type="scientific">Agromyces mariniharenae</name>
    <dbReference type="NCBI Taxonomy" id="2604423"/>
    <lineage>
        <taxon>Bacteria</taxon>
        <taxon>Bacillati</taxon>
        <taxon>Actinomycetota</taxon>
        <taxon>Actinomycetes</taxon>
        <taxon>Micrococcales</taxon>
        <taxon>Microbacteriaceae</taxon>
        <taxon>Agromyces</taxon>
    </lineage>
</organism>
<keyword evidence="4" id="KW-0633">Potassium transport</keyword>
<feature type="compositionally biased region" description="Low complexity" evidence="13">
    <location>
        <begin position="1"/>
        <end position="12"/>
    </location>
</feature>
<dbReference type="EMBL" id="VSSB01000001">
    <property type="protein sequence ID" value="TYL54468.1"/>
    <property type="molecule type" value="Genomic_DNA"/>
</dbReference>
<comment type="caution">
    <text evidence="15">The sequence shown here is derived from an EMBL/GenBank/DDBJ whole genome shotgun (WGS) entry which is preliminary data.</text>
</comment>